<evidence type="ECO:0000256" key="4">
    <source>
        <dbReference type="ARBA" id="ARBA00022989"/>
    </source>
</evidence>
<dbReference type="KEGG" id="mbd:MEBOL_001893"/>
<dbReference type="PANTHER" id="PTHR39087:SF2">
    <property type="entry name" value="UPF0104 MEMBRANE PROTEIN MJ1595"/>
    <property type="match status" value="1"/>
</dbReference>
<dbReference type="PANTHER" id="PTHR39087">
    <property type="entry name" value="UPF0104 MEMBRANE PROTEIN MJ1595"/>
    <property type="match status" value="1"/>
</dbReference>
<dbReference type="NCBIfam" id="TIGR00374">
    <property type="entry name" value="flippase-like domain"/>
    <property type="match status" value="1"/>
</dbReference>
<keyword evidence="3 6" id="KW-0812">Transmembrane</keyword>
<keyword evidence="2" id="KW-1003">Cell membrane</keyword>
<evidence type="ECO:0000256" key="3">
    <source>
        <dbReference type="ARBA" id="ARBA00022692"/>
    </source>
</evidence>
<comment type="subcellular location">
    <subcellularLocation>
        <location evidence="1">Cell membrane</location>
        <topology evidence="1">Multi-pass membrane protein</topology>
    </subcellularLocation>
</comment>
<keyword evidence="5 6" id="KW-0472">Membrane</keyword>
<dbReference type="InterPro" id="IPR022791">
    <property type="entry name" value="L-PG_synthase/AglD"/>
</dbReference>
<dbReference type="Pfam" id="PF03706">
    <property type="entry name" value="LPG_synthase_TM"/>
    <property type="match status" value="1"/>
</dbReference>
<reference evidence="7 8" key="1">
    <citation type="submission" date="2017-06" db="EMBL/GenBank/DDBJ databases">
        <authorList>
            <person name="Kim H.J."/>
            <person name="Triplett B.A."/>
        </authorList>
    </citation>
    <scope>NUCLEOTIDE SEQUENCE [LARGE SCALE GENOMIC DNA]</scope>
    <source>
        <strain evidence="7 8">DSM 14713</strain>
    </source>
</reference>
<dbReference type="OrthoDB" id="9786506at2"/>
<feature type="transmembrane region" description="Helical" evidence="6">
    <location>
        <begin position="169"/>
        <end position="190"/>
    </location>
</feature>
<accession>A0A250IBW4</accession>
<evidence type="ECO:0000313" key="7">
    <source>
        <dbReference type="EMBL" id="ATB28446.1"/>
    </source>
</evidence>
<feature type="transmembrane region" description="Helical" evidence="6">
    <location>
        <begin position="307"/>
        <end position="332"/>
    </location>
</feature>
<feature type="transmembrane region" description="Helical" evidence="6">
    <location>
        <begin position="234"/>
        <end position="255"/>
    </location>
</feature>
<dbReference type="EMBL" id="CP022163">
    <property type="protein sequence ID" value="ATB28446.1"/>
    <property type="molecule type" value="Genomic_DNA"/>
</dbReference>
<feature type="transmembrane region" description="Helical" evidence="6">
    <location>
        <begin position="21"/>
        <end position="40"/>
    </location>
</feature>
<feature type="transmembrane region" description="Helical" evidence="6">
    <location>
        <begin position="52"/>
        <end position="73"/>
    </location>
</feature>
<evidence type="ECO:0008006" key="9">
    <source>
        <dbReference type="Google" id="ProtNLM"/>
    </source>
</evidence>
<gene>
    <name evidence="7" type="ORF">MEBOL_001893</name>
</gene>
<organism evidence="7 8">
    <name type="scientific">Melittangium boletus DSM 14713</name>
    <dbReference type="NCBI Taxonomy" id="1294270"/>
    <lineage>
        <taxon>Bacteria</taxon>
        <taxon>Pseudomonadati</taxon>
        <taxon>Myxococcota</taxon>
        <taxon>Myxococcia</taxon>
        <taxon>Myxococcales</taxon>
        <taxon>Cystobacterineae</taxon>
        <taxon>Archangiaceae</taxon>
        <taxon>Melittangium</taxon>
    </lineage>
</organism>
<evidence type="ECO:0000256" key="6">
    <source>
        <dbReference type="SAM" id="Phobius"/>
    </source>
</evidence>
<dbReference type="Proteomes" id="UP000217289">
    <property type="component" value="Chromosome"/>
</dbReference>
<evidence type="ECO:0000313" key="8">
    <source>
        <dbReference type="Proteomes" id="UP000217289"/>
    </source>
</evidence>
<dbReference type="AlphaFoldDB" id="A0A250IBW4"/>
<keyword evidence="4 6" id="KW-1133">Transmembrane helix</keyword>
<evidence type="ECO:0000256" key="1">
    <source>
        <dbReference type="ARBA" id="ARBA00004651"/>
    </source>
</evidence>
<sequence length="363" mass="39390">MPTDTTRVEEGAAASASRRSFWLRLMPGVLLTLIVGGWAFRDTHWAELWASLRMADFLWLVPHVLLLQGVHFLRAWRWGRLLSGIEHVPFRYLNEATAVGNMLFVLMPLRLGEFARPVLISRRSSIRASAALTSVVLERIIDGVAVALLLEVALVWLGDGTDTLRYLRWGTHLMLAGFLGLWGLLLLAYWQRALAVRLVERFVGWVSPGLARRVAELMDSFVGAVRQVSGPGQFLSTALLTVVLWAVNGLAIVVLAQAFGCEGQGSGCSPLSLDLFQSFVVLGVTVLTSMIPAAPGMMGTFQAGVKIALSLFLPAAVVNGSGLAFANVMWLATLLHQVALGCWMLGVGTVRLQGLVARPINAP</sequence>
<dbReference type="RefSeq" id="WP_095977125.1">
    <property type="nucleotide sequence ID" value="NZ_CP022163.1"/>
</dbReference>
<name>A0A250IBW4_9BACT</name>
<evidence type="ECO:0000256" key="5">
    <source>
        <dbReference type="ARBA" id="ARBA00023136"/>
    </source>
</evidence>
<protein>
    <recommendedName>
        <fullName evidence="9">TIGR00374 family protein</fullName>
    </recommendedName>
</protein>
<evidence type="ECO:0000256" key="2">
    <source>
        <dbReference type="ARBA" id="ARBA00022475"/>
    </source>
</evidence>
<feature type="transmembrane region" description="Helical" evidence="6">
    <location>
        <begin position="130"/>
        <end position="157"/>
    </location>
</feature>
<keyword evidence="8" id="KW-1185">Reference proteome</keyword>
<dbReference type="GO" id="GO:0005886">
    <property type="term" value="C:plasma membrane"/>
    <property type="evidence" value="ECO:0007669"/>
    <property type="project" value="UniProtKB-SubCell"/>
</dbReference>
<proteinExistence type="predicted"/>
<feature type="transmembrane region" description="Helical" evidence="6">
    <location>
        <begin position="275"/>
        <end position="295"/>
    </location>
</feature>